<feature type="disulfide bond" evidence="6">
    <location>
        <begin position="154"/>
        <end position="176"/>
    </location>
</feature>
<gene>
    <name evidence="8" type="ORF">ILUMI_06996</name>
</gene>
<dbReference type="GO" id="GO:0005886">
    <property type="term" value="C:plasma membrane"/>
    <property type="evidence" value="ECO:0007669"/>
    <property type="project" value="TreeGrafter"/>
</dbReference>
<name>A0A8K0D4B9_IGNLU</name>
<evidence type="ECO:0000256" key="3">
    <source>
        <dbReference type="ARBA" id="ARBA00022692"/>
    </source>
</evidence>
<dbReference type="Pfam" id="PF00335">
    <property type="entry name" value="Tetraspanin"/>
    <property type="match status" value="1"/>
</dbReference>
<reference evidence="8" key="1">
    <citation type="submission" date="2019-08" db="EMBL/GenBank/DDBJ databases">
        <title>The genome of the North American firefly Photinus pyralis.</title>
        <authorList>
            <consortium name="Photinus pyralis genome working group"/>
            <person name="Fallon T.R."/>
            <person name="Sander Lower S.E."/>
            <person name="Weng J.-K."/>
        </authorList>
    </citation>
    <scope>NUCLEOTIDE SEQUENCE</scope>
    <source>
        <strain evidence="8">TRF0915ILg1</strain>
        <tissue evidence="8">Whole body</tissue>
    </source>
</reference>
<comment type="subcellular location">
    <subcellularLocation>
        <location evidence="1 7">Membrane</location>
        <topology evidence="1 7">Multi-pass membrane protein</topology>
    </subcellularLocation>
</comment>
<evidence type="ECO:0000256" key="6">
    <source>
        <dbReference type="PIRSR" id="PIRSR002419-1"/>
    </source>
</evidence>
<feature type="disulfide bond" evidence="6">
    <location>
        <begin position="153"/>
        <end position="194"/>
    </location>
</feature>
<dbReference type="PANTHER" id="PTHR19282">
    <property type="entry name" value="TETRASPANIN"/>
    <property type="match status" value="1"/>
</dbReference>
<dbReference type="InterPro" id="IPR018499">
    <property type="entry name" value="Tetraspanin/Peripherin"/>
</dbReference>
<keyword evidence="9" id="KW-1185">Reference proteome</keyword>
<comment type="similarity">
    <text evidence="2 7">Belongs to the tetraspanin (TM4SF) family.</text>
</comment>
<dbReference type="InterPro" id="IPR008952">
    <property type="entry name" value="Tetraspanin_EC2_sf"/>
</dbReference>
<protein>
    <recommendedName>
        <fullName evidence="7">Tetraspanin</fullName>
    </recommendedName>
</protein>
<feature type="transmembrane region" description="Helical" evidence="7">
    <location>
        <begin position="85"/>
        <end position="110"/>
    </location>
</feature>
<dbReference type="InterPro" id="IPR018503">
    <property type="entry name" value="Tetraspanin_CS"/>
</dbReference>
<evidence type="ECO:0000256" key="1">
    <source>
        <dbReference type="ARBA" id="ARBA00004141"/>
    </source>
</evidence>
<evidence type="ECO:0000256" key="4">
    <source>
        <dbReference type="ARBA" id="ARBA00022989"/>
    </source>
</evidence>
<keyword evidence="3 7" id="KW-0812">Transmembrane</keyword>
<keyword evidence="5 7" id="KW-0472">Membrane</keyword>
<proteinExistence type="inferred from homology"/>
<dbReference type="SUPFAM" id="SSF48652">
    <property type="entry name" value="Tetraspanin"/>
    <property type="match status" value="1"/>
</dbReference>
<feature type="transmembrane region" description="Helical" evidence="7">
    <location>
        <begin position="54"/>
        <end position="78"/>
    </location>
</feature>
<dbReference type="PIRSF" id="PIRSF002419">
    <property type="entry name" value="Tetraspanin"/>
    <property type="match status" value="1"/>
</dbReference>
<evidence type="ECO:0000256" key="5">
    <source>
        <dbReference type="ARBA" id="ARBA00023136"/>
    </source>
</evidence>
<evidence type="ECO:0000256" key="7">
    <source>
        <dbReference type="RuleBase" id="RU361218"/>
    </source>
</evidence>
<keyword evidence="6" id="KW-1015">Disulfide bond</keyword>
<dbReference type="PANTHER" id="PTHR19282:SF521">
    <property type="entry name" value="IP01817P-RELATED"/>
    <property type="match status" value="1"/>
</dbReference>
<feature type="transmembrane region" description="Helical" evidence="7">
    <location>
        <begin position="208"/>
        <end position="230"/>
    </location>
</feature>
<organism evidence="8 9">
    <name type="scientific">Ignelater luminosus</name>
    <name type="common">Cucubano</name>
    <name type="synonym">Pyrophorus luminosus</name>
    <dbReference type="NCBI Taxonomy" id="2038154"/>
    <lineage>
        <taxon>Eukaryota</taxon>
        <taxon>Metazoa</taxon>
        <taxon>Ecdysozoa</taxon>
        <taxon>Arthropoda</taxon>
        <taxon>Hexapoda</taxon>
        <taxon>Insecta</taxon>
        <taxon>Pterygota</taxon>
        <taxon>Neoptera</taxon>
        <taxon>Endopterygota</taxon>
        <taxon>Coleoptera</taxon>
        <taxon>Polyphaga</taxon>
        <taxon>Elateriformia</taxon>
        <taxon>Elateroidea</taxon>
        <taxon>Elateridae</taxon>
        <taxon>Agrypninae</taxon>
        <taxon>Pyrophorini</taxon>
        <taxon>Ignelater</taxon>
    </lineage>
</organism>
<feature type="transmembrane region" description="Helical" evidence="7">
    <location>
        <begin position="12"/>
        <end position="34"/>
    </location>
</feature>
<comment type="caution">
    <text evidence="8">The sequence shown here is derived from an EMBL/GenBank/DDBJ whole genome shotgun (WGS) entry which is preliminary data.</text>
</comment>
<dbReference type="Proteomes" id="UP000801492">
    <property type="component" value="Unassembled WGS sequence"/>
</dbReference>
<keyword evidence="4 7" id="KW-1133">Transmembrane helix</keyword>
<accession>A0A8K0D4B9</accession>
<evidence type="ECO:0000256" key="2">
    <source>
        <dbReference type="ARBA" id="ARBA00006840"/>
    </source>
</evidence>
<dbReference type="PROSITE" id="PS00421">
    <property type="entry name" value="TM4_1"/>
    <property type="match status" value="1"/>
</dbReference>
<evidence type="ECO:0000313" key="8">
    <source>
        <dbReference type="EMBL" id="KAF2899183.1"/>
    </source>
</evidence>
<dbReference type="OrthoDB" id="71600at2759"/>
<evidence type="ECO:0000313" key="9">
    <source>
        <dbReference type="Proteomes" id="UP000801492"/>
    </source>
</evidence>
<dbReference type="EMBL" id="VTPC01002992">
    <property type="protein sequence ID" value="KAF2899183.1"/>
    <property type="molecule type" value="Genomic_DNA"/>
</dbReference>
<dbReference type="InterPro" id="IPR000301">
    <property type="entry name" value="Tetraspanin_animals"/>
</dbReference>
<dbReference type="Gene3D" id="1.10.1450.10">
    <property type="entry name" value="Tetraspanin"/>
    <property type="match status" value="1"/>
</dbReference>
<dbReference type="PRINTS" id="PR00259">
    <property type="entry name" value="TMFOUR"/>
</dbReference>
<dbReference type="AlphaFoldDB" id="A0A8K0D4B9"/>
<sequence>MCGCATVVVKYILFIFNLLFVFAAIAFIALGVLFKLNINEVTEALESQNISFSIAPMLMIIVGCIVFTIAFFGCCGAIRESTCMLTTYAIILLLMFILQVALGVCAFLLYKNSNDEMRQDISEELRKTFNKYDPNQKTNIEEAVDALQKNLQCCGVEGPDFWRGKFTGNTAPSSCCPGEPVDCHIGAGAYTQGCARKLFDSLQHSAKIIGIIVIVIAAVELGGAIIALCLSSSIRNAERQWNYR</sequence>
<dbReference type="CDD" id="cd03127">
    <property type="entry name" value="tetraspanin_LEL"/>
    <property type="match status" value="1"/>
</dbReference>